<feature type="domain" description="Schlafen group 3-like DNA/RNA helicase" evidence="1">
    <location>
        <begin position="42"/>
        <end position="386"/>
    </location>
</feature>
<dbReference type="eggNOG" id="COG3410">
    <property type="taxonomic scope" value="Bacteria"/>
</dbReference>
<reference evidence="2 3" key="1">
    <citation type="submission" date="2013-03" db="EMBL/GenBank/DDBJ databases">
        <title>The Genome Sequence of Enterococcus dispar ATCC_51266 (Illumina only assembly).</title>
        <authorList>
            <consortium name="The Broad Institute Genomics Platform"/>
            <consortium name="The Broad Institute Genome Sequencing Center for Infectious Disease"/>
            <person name="Earl A."/>
            <person name="Russ C."/>
            <person name="Gilmore M."/>
            <person name="Surin D."/>
            <person name="Walker B."/>
            <person name="Young S."/>
            <person name="Zeng Q."/>
            <person name="Gargeya S."/>
            <person name="Fitzgerald M."/>
            <person name="Haas B."/>
            <person name="Abouelleil A."/>
            <person name="Allen A.W."/>
            <person name="Alvarado L."/>
            <person name="Arachchi H.M."/>
            <person name="Berlin A.M."/>
            <person name="Chapman S.B."/>
            <person name="Gainer-Dewar J."/>
            <person name="Goldberg J."/>
            <person name="Griggs A."/>
            <person name="Gujja S."/>
            <person name="Hansen M."/>
            <person name="Howarth C."/>
            <person name="Imamovic A."/>
            <person name="Ireland A."/>
            <person name="Larimer J."/>
            <person name="McCowan C."/>
            <person name="Murphy C."/>
            <person name="Pearson M."/>
            <person name="Poon T.W."/>
            <person name="Priest M."/>
            <person name="Roberts A."/>
            <person name="Saif S."/>
            <person name="Shea T."/>
            <person name="Sisk P."/>
            <person name="Sykes S."/>
            <person name="Wortman J."/>
            <person name="Nusbaum C."/>
            <person name="Birren B."/>
        </authorList>
    </citation>
    <scope>NUCLEOTIDE SEQUENCE [LARGE SCALE GENOMIC DNA]</scope>
    <source>
        <strain evidence="2 3">ATCC 51266</strain>
    </source>
</reference>
<evidence type="ECO:0000259" key="1">
    <source>
        <dbReference type="Pfam" id="PF09848"/>
    </source>
</evidence>
<proteinExistence type="predicted"/>
<dbReference type="InterPro" id="IPR027417">
    <property type="entry name" value="P-loop_NTPase"/>
</dbReference>
<evidence type="ECO:0000313" key="3">
    <source>
        <dbReference type="Proteomes" id="UP000014127"/>
    </source>
</evidence>
<sequence length="397" mass="45760">MMETLSSSFILPKTAQLDASQQKVINEILKFSAQNISAPKTAIFILNGDAGAGKSIVLASAFEKLQTLARQKNTPFTGFDNKLLVNHNEMLKIYKELAPQSDYLYKKDFMKPTPFINHYHKIQQQADIVMIDEGHLLLTKDDPFNNFKQQNQLTEIMQLAKIIIFVFDPQQVVKLKSYWQNDGLKNLLKDYPTKYYHLNQQYRVQNKNVTDWINAFTRGHLLEKPQINNFDLEFFADGLPLYQKIQEKNKAVGLSRMLATADFPFTVLDDKTWFVTAGQLKLPWDKINFTDRPWAERPETIDEVGSIYTIQGFDLNYAGVILGPSVKYDEKTDKIYIDSSLYEDHEAFKKRNDIPALNQAKDTIVMNSVNILLKRGKFGLYLYASDPILRKHLLALN</sequence>
<gene>
    <name evidence="2" type="ORF">OMK_00032</name>
</gene>
<dbReference type="Gene3D" id="3.40.50.300">
    <property type="entry name" value="P-loop containing nucleotide triphosphate hydrolases"/>
    <property type="match status" value="1"/>
</dbReference>
<keyword evidence="3" id="KW-1185">Reference proteome</keyword>
<dbReference type="SUPFAM" id="SSF52540">
    <property type="entry name" value="P-loop containing nucleoside triphosphate hydrolases"/>
    <property type="match status" value="1"/>
</dbReference>
<dbReference type="OrthoDB" id="3193269at2"/>
<dbReference type="InterPro" id="IPR018647">
    <property type="entry name" value="SLFN_3-like_DNA/RNA_helicase"/>
</dbReference>
<dbReference type="EMBL" id="AHYR01000001">
    <property type="protein sequence ID" value="EOT43890.1"/>
    <property type="molecule type" value="Genomic_DNA"/>
</dbReference>
<accession>S0KSD1</accession>
<comment type="caution">
    <text evidence="2">The sequence shown here is derived from an EMBL/GenBank/DDBJ whole genome shotgun (WGS) entry which is preliminary data.</text>
</comment>
<dbReference type="PATRIC" id="fig|1139219.3.peg.28"/>
<dbReference type="Proteomes" id="UP000014127">
    <property type="component" value="Unassembled WGS sequence"/>
</dbReference>
<name>S0KSD1_9ENTE</name>
<dbReference type="RefSeq" id="WP_016171263.1">
    <property type="nucleotide sequence ID" value="NZ_ASWK01000001.1"/>
</dbReference>
<dbReference type="STRING" id="44009.RV01_GL002066"/>
<protein>
    <recommendedName>
        <fullName evidence="1">Schlafen group 3-like DNA/RNA helicase domain-containing protein</fullName>
    </recommendedName>
</protein>
<dbReference type="AlphaFoldDB" id="S0KSD1"/>
<evidence type="ECO:0000313" key="2">
    <source>
        <dbReference type="EMBL" id="EOT43890.1"/>
    </source>
</evidence>
<organism evidence="2 3">
    <name type="scientific">Enterococcus dispar ATCC 51266</name>
    <dbReference type="NCBI Taxonomy" id="1139219"/>
    <lineage>
        <taxon>Bacteria</taxon>
        <taxon>Bacillati</taxon>
        <taxon>Bacillota</taxon>
        <taxon>Bacilli</taxon>
        <taxon>Lactobacillales</taxon>
        <taxon>Enterococcaceae</taxon>
        <taxon>Enterococcus</taxon>
    </lineage>
</organism>
<dbReference type="Pfam" id="PF09848">
    <property type="entry name" value="SLFN-g3_helicase"/>
    <property type="match status" value="1"/>
</dbReference>
<dbReference type="HOGENOM" id="CLU_009521_0_0_9"/>